<proteinExistence type="predicted"/>
<organism evidence="2 3">
    <name type="scientific">Synchytrium endobioticum</name>
    <dbReference type="NCBI Taxonomy" id="286115"/>
    <lineage>
        <taxon>Eukaryota</taxon>
        <taxon>Fungi</taxon>
        <taxon>Fungi incertae sedis</taxon>
        <taxon>Chytridiomycota</taxon>
        <taxon>Chytridiomycota incertae sedis</taxon>
        <taxon>Chytridiomycetes</taxon>
        <taxon>Synchytriales</taxon>
        <taxon>Synchytriaceae</taxon>
        <taxon>Synchytrium</taxon>
    </lineage>
</organism>
<evidence type="ECO:0000313" key="2">
    <source>
        <dbReference type="EMBL" id="TPX48927.1"/>
    </source>
</evidence>
<evidence type="ECO:0000313" key="3">
    <source>
        <dbReference type="Proteomes" id="UP000320475"/>
    </source>
</evidence>
<dbReference type="EMBL" id="QEAM01000043">
    <property type="protein sequence ID" value="TPX48927.1"/>
    <property type="molecule type" value="Genomic_DNA"/>
</dbReference>
<protein>
    <submittedName>
        <fullName evidence="2">Uncharacterized protein</fullName>
    </submittedName>
</protein>
<evidence type="ECO:0000256" key="1">
    <source>
        <dbReference type="SAM" id="MobiDB-lite"/>
    </source>
</evidence>
<reference evidence="2 3" key="1">
    <citation type="journal article" date="2019" name="Sci. Rep.">
        <title>Comparative genomics of chytrid fungi reveal insights into the obligate biotrophic and pathogenic lifestyle of Synchytrium endobioticum.</title>
        <authorList>
            <person name="van de Vossenberg B.T.L.H."/>
            <person name="Warris S."/>
            <person name="Nguyen H.D.T."/>
            <person name="van Gent-Pelzer M.P.E."/>
            <person name="Joly D.L."/>
            <person name="van de Geest H.C."/>
            <person name="Bonants P.J.M."/>
            <person name="Smith D.S."/>
            <person name="Levesque C.A."/>
            <person name="van der Lee T.A.J."/>
        </authorList>
    </citation>
    <scope>NUCLEOTIDE SEQUENCE [LARGE SCALE GENOMIC DNA]</scope>
    <source>
        <strain evidence="2 3">LEV6574</strain>
    </source>
</reference>
<feature type="region of interest" description="Disordered" evidence="1">
    <location>
        <begin position="29"/>
        <end position="139"/>
    </location>
</feature>
<name>A0A507DC30_9FUNG</name>
<feature type="compositionally biased region" description="Pro residues" evidence="1">
    <location>
        <begin position="98"/>
        <end position="139"/>
    </location>
</feature>
<dbReference type="AlphaFoldDB" id="A0A507DC30"/>
<sequence>MARAPRPCWVRTGGRLVRIDDAEETYIVEERQRHPADRMEAHGDQEAIQAGDAAGSRPRRHPRAGCVRRTNPTHNRSTAVKKRPATRTTTTRTSPARPSTPPPPPPTSPTPPPPPTSPTPPPPPPSPLPPPPLPPLPQTPPLRLLPWEVPVQHPPPPFLVPAPTNLDFRFTHAEANAYANAGDGAEDLTYLPVDLREAADVCVESVANMLGPLASAECLRLTASITYRCLIQTPIQEFRELVDISVGAAAVALAYDDKSVDAVRALAYHTAWDAAVIGQLQRKVLRTIGYSVEHL</sequence>
<dbReference type="Proteomes" id="UP000320475">
    <property type="component" value="Unassembled WGS sequence"/>
</dbReference>
<feature type="compositionally biased region" description="Low complexity" evidence="1">
    <location>
        <begin position="86"/>
        <end position="97"/>
    </location>
</feature>
<feature type="compositionally biased region" description="Basic and acidic residues" evidence="1">
    <location>
        <begin position="29"/>
        <end position="45"/>
    </location>
</feature>
<dbReference type="PRINTS" id="PR01217">
    <property type="entry name" value="PRICHEXTENSN"/>
</dbReference>
<dbReference type="VEuPathDB" id="FungiDB:SeMB42_g06190"/>
<comment type="caution">
    <text evidence="2">The sequence shown here is derived from an EMBL/GenBank/DDBJ whole genome shotgun (WGS) entry which is preliminary data.</text>
</comment>
<gene>
    <name evidence="2" type="ORF">SeLEV6574_g01772</name>
</gene>
<accession>A0A507DC30</accession>